<accession>A0ABS8RYV5</accession>
<dbReference type="Proteomes" id="UP000823775">
    <property type="component" value="Unassembled WGS sequence"/>
</dbReference>
<proteinExistence type="predicted"/>
<dbReference type="EMBL" id="JACEIK010000191">
    <property type="protein sequence ID" value="MCD7451992.1"/>
    <property type="molecule type" value="Genomic_DNA"/>
</dbReference>
<name>A0ABS8RYV5_DATST</name>
<sequence length="119" mass="13721">MPSGSCWRVALPKKKRGLKQGLLEVVKVKGVDVSYRSNEINEYYGERLHEGSHKYEQMPSQTLITGNHEWCPLSLWRHQTGLITELCRKARVPSIPRLDTFISASVIVEKLRTWDEEQA</sequence>
<organism evidence="1 2">
    <name type="scientific">Datura stramonium</name>
    <name type="common">Jimsonweed</name>
    <name type="synonym">Common thornapple</name>
    <dbReference type="NCBI Taxonomy" id="4076"/>
    <lineage>
        <taxon>Eukaryota</taxon>
        <taxon>Viridiplantae</taxon>
        <taxon>Streptophyta</taxon>
        <taxon>Embryophyta</taxon>
        <taxon>Tracheophyta</taxon>
        <taxon>Spermatophyta</taxon>
        <taxon>Magnoliopsida</taxon>
        <taxon>eudicotyledons</taxon>
        <taxon>Gunneridae</taxon>
        <taxon>Pentapetalae</taxon>
        <taxon>asterids</taxon>
        <taxon>lamiids</taxon>
        <taxon>Solanales</taxon>
        <taxon>Solanaceae</taxon>
        <taxon>Solanoideae</taxon>
        <taxon>Datureae</taxon>
        <taxon>Datura</taxon>
    </lineage>
</organism>
<keyword evidence="2" id="KW-1185">Reference proteome</keyword>
<protein>
    <submittedName>
        <fullName evidence="1">Uncharacterized protein</fullName>
    </submittedName>
</protein>
<evidence type="ECO:0000313" key="1">
    <source>
        <dbReference type="EMBL" id="MCD7451992.1"/>
    </source>
</evidence>
<reference evidence="1 2" key="1">
    <citation type="journal article" date="2021" name="BMC Genomics">
        <title>Datura genome reveals duplications of psychoactive alkaloid biosynthetic genes and high mutation rate following tissue culture.</title>
        <authorList>
            <person name="Rajewski A."/>
            <person name="Carter-House D."/>
            <person name="Stajich J."/>
            <person name="Litt A."/>
        </authorList>
    </citation>
    <scope>NUCLEOTIDE SEQUENCE [LARGE SCALE GENOMIC DNA]</scope>
    <source>
        <strain evidence="1">AR-01</strain>
    </source>
</reference>
<evidence type="ECO:0000313" key="2">
    <source>
        <dbReference type="Proteomes" id="UP000823775"/>
    </source>
</evidence>
<comment type="caution">
    <text evidence="1">The sequence shown here is derived from an EMBL/GenBank/DDBJ whole genome shotgun (WGS) entry which is preliminary data.</text>
</comment>
<gene>
    <name evidence="1" type="ORF">HAX54_014602</name>
</gene>